<evidence type="ECO:0000259" key="12">
    <source>
        <dbReference type="Pfam" id="PF02366"/>
    </source>
</evidence>
<feature type="transmembrane region" description="Helical" evidence="10">
    <location>
        <begin position="391"/>
        <end position="408"/>
    </location>
</feature>
<feature type="transmembrane region" description="Helical" evidence="10">
    <location>
        <begin position="174"/>
        <end position="192"/>
    </location>
</feature>
<organism evidence="14 15">
    <name type="scientific">Motilibacter deserti</name>
    <dbReference type="NCBI Taxonomy" id="2714956"/>
    <lineage>
        <taxon>Bacteria</taxon>
        <taxon>Bacillati</taxon>
        <taxon>Actinomycetota</taxon>
        <taxon>Actinomycetes</taxon>
        <taxon>Motilibacterales</taxon>
        <taxon>Motilibacteraceae</taxon>
        <taxon>Motilibacter</taxon>
    </lineage>
</organism>
<dbReference type="EC" id="2.4.1.-" evidence="10"/>
<feature type="transmembrane region" description="Helical" evidence="10">
    <location>
        <begin position="438"/>
        <end position="461"/>
    </location>
</feature>
<evidence type="ECO:0000256" key="10">
    <source>
        <dbReference type="RuleBase" id="RU367007"/>
    </source>
</evidence>
<evidence type="ECO:0000256" key="7">
    <source>
        <dbReference type="ARBA" id="ARBA00022989"/>
    </source>
</evidence>
<comment type="subcellular location">
    <subcellularLocation>
        <location evidence="10">Cell membrane</location>
    </subcellularLocation>
    <subcellularLocation>
        <location evidence="1">Endomembrane system</location>
        <topology evidence="1">Multi-pass membrane protein</topology>
    </subcellularLocation>
</comment>
<keyword evidence="15" id="KW-1185">Reference proteome</keyword>
<feature type="transmembrane region" description="Helical" evidence="10">
    <location>
        <begin position="275"/>
        <end position="299"/>
    </location>
</feature>
<evidence type="ECO:0000256" key="11">
    <source>
        <dbReference type="SAM" id="MobiDB-lite"/>
    </source>
</evidence>
<feature type="domain" description="ArnT-like N-terminal" evidence="12">
    <location>
        <begin position="121"/>
        <end position="291"/>
    </location>
</feature>
<feature type="transmembrane region" description="Helical" evidence="10">
    <location>
        <begin position="122"/>
        <end position="139"/>
    </location>
</feature>
<dbReference type="InterPro" id="IPR032421">
    <property type="entry name" value="PMT_4TMC"/>
</dbReference>
<feature type="transmembrane region" description="Helical" evidence="10">
    <location>
        <begin position="45"/>
        <end position="64"/>
    </location>
</feature>
<feature type="transmembrane region" description="Helical" evidence="10">
    <location>
        <begin position="237"/>
        <end position="255"/>
    </location>
</feature>
<proteinExistence type="inferred from homology"/>
<sequence>MASTLAPPGQPPGEPAPATDAPSPGRSLATAAGRRLNAPMPQDGLAGWLGPLLVAAVAGVLRFWHLGRPGEKVFDEVYYPSEGASLWDYGVEVKDGVPEYVVHPPLGKWVIGFGEQLFDGAFGWRFATALLGTLAVFVLARAGRRLFRSTLLGCVAGLLLALDGLHLVMSRTGLLDSILMFFVLAAFACLLVDRDATRARLARSLDAAAAGSGPSLGARPWLLAAGALLGAACATKWSGAFYLALFGLMSLLWSASARRAAGVARPYTAALRRDLPVAVVALGVVPVAVYLLSWTGWFLSPGTEAYGRDWGRDNPASGLAGLVPDGLRSLWHYHAQAYEFHRNLRTKHAYQSNPWSWLALGRPVAFWYPQGVTGCGSGSCSQAILALGTPALWWASIAALPVVAFRWLAQRDWRAGAILAGVAAGYLPWFNYEERTIFSFYAVVFVPFLALAVTMVLGMLLGPAPAVTDDGDPEPAGARRRTWGAAVVGAYLLVVVACVAYFWPIYTAQVIDQSDWAARMWFRSWI</sequence>
<feature type="transmembrane region" description="Helical" evidence="10">
    <location>
        <begin position="482"/>
        <end position="503"/>
    </location>
</feature>
<evidence type="ECO:0000313" key="15">
    <source>
        <dbReference type="Proteomes" id="UP000800981"/>
    </source>
</evidence>
<keyword evidence="8 10" id="KW-0472">Membrane</keyword>
<dbReference type="EMBL" id="JAANNP010000025">
    <property type="protein sequence ID" value="NHC15354.1"/>
    <property type="molecule type" value="Genomic_DNA"/>
</dbReference>
<feature type="region of interest" description="Disordered" evidence="11">
    <location>
        <begin position="1"/>
        <end position="28"/>
    </location>
</feature>
<keyword evidence="10" id="KW-1003">Cell membrane</keyword>
<comment type="pathway">
    <text evidence="2 10">Protein modification; protein glycosylation.</text>
</comment>
<dbReference type="Pfam" id="PF02366">
    <property type="entry name" value="PMT"/>
    <property type="match status" value="1"/>
</dbReference>
<dbReference type="Proteomes" id="UP000800981">
    <property type="component" value="Unassembled WGS sequence"/>
</dbReference>
<dbReference type="PANTHER" id="PTHR10050:SF46">
    <property type="entry name" value="PROTEIN O-MANNOSYL-TRANSFERASE 2"/>
    <property type="match status" value="1"/>
</dbReference>
<keyword evidence="7 10" id="KW-1133">Transmembrane helix</keyword>
<evidence type="ECO:0000256" key="2">
    <source>
        <dbReference type="ARBA" id="ARBA00004922"/>
    </source>
</evidence>
<gene>
    <name evidence="14" type="ORF">G9H71_16350</name>
</gene>
<reference evidence="14 15" key="1">
    <citation type="submission" date="2020-03" db="EMBL/GenBank/DDBJ databases">
        <title>Two novel Motilibacter sp.</title>
        <authorList>
            <person name="Liu S."/>
        </authorList>
    </citation>
    <scope>NUCLEOTIDE SEQUENCE [LARGE SCALE GENOMIC DNA]</scope>
    <source>
        <strain evidence="14 15">E257</strain>
    </source>
</reference>
<dbReference type="InterPro" id="IPR003342">
    <property type="entry name" value="ArnT-like_N"/>
</dbReference>
<feature type="transmembrane region" description="Helical" evidence="10">
    <location>
        <begin position="151"/>
        <end position="168"/>
    </location>
</feature>
<feature type="domain" description="Protein O-mannosyl-transferase C-terminal four TM" evidence="13">
    <location>
        <begin position="328"/>
        <end position="525"/>
    </location>
</feature>
<protein>
    <recommendedName>
        <fullName evidence="9 10">Polyprenol-phosphate-mannose--protein mannosyltransferase</fullName>
        <ecNumber evidence="10">2.4.1.-</ecNumber>
    </recommendedName>
</protein>
<keyword evidence="6 10" id="KW-0812">Transmembrane</keyword>
<keyword evidence="5 10" id="KW-0808">Transferase</keyword>
<dbReference type="PANTHER" id="PTHR10050">
    <property type="entry name" value="DOLICHYL-PHOSPHATE-MANNOSE--PROTEIN MANNOSYLTRANSFERASE"/>
    <property type="match status" value="1"/>
</dbReference>
<evidence type="ECO:0000256" key="9">
    <source>
        <dbReference type="ARBA" id="ARBA00093617"/>
    </source>
</evidence>
<evidence type="ECO:0000256" key="8">
    <source>
        <dbReference type="ARBA" id="ARBA00023136"/>
    </source>
</evidence>
<comment type="similarity">
    <text evidence="3 10">Belongs to the glycosyltransferase 39 family.</text>
</comment>
<keyword evidence="4 10" id="KW-0328">Glycosyltransferase</keyword>
<comment type="function">
    <text evidence="10">Protein O-mannosyltransferase that catalyzes the transfer of a single mannose residue from a polyprenol phospho-mannosyl lipidic donor to the hydroxyl group of selected serine and threonine residues in acceptor proteins.</text>
</comment>
<evidence type="ECO:0000313" key="14">
    <source>
        <dbReference type="EMBL" id="NHC15354.1"/>
    </source>
</evidence>
<evidence type="ECO:0000256" key="3">
    <source>
        <dbReference type="ARBA" id="ARBA00007222"/>
    </source>
</evidence>
<feature type="transmembrane region" description="Helical" evidence="10">
    <location>
        <begin position="415"/>
        <end position="432"/>
    </location>
</feature>
<comment type="caution">
    <text evidence="14">The sequence shown here is derived from an EMBL/GenBank/DDBJ whole genome shotgun (WGS) entry which is preliminary data.</text>
</comment>
<evidence type="ECO:0000259" key="13">
    <source>
        <dbReference type="Pfam" id="PF16192"/>
    </source>
</evidence>
<evidence type="ECO:0000256" key="1">
    <source>
        <dbReference type="ARBA" id="ARBA00004127"/>
    </source>
</evidence>
<dbReference type="RefSeq" id="WP_166283675.1">
    <property type="nucleotide sequence ID" value="NZ_JAANNP010000025.1"/>
</dbReference>
<evidence type="ECO:0000256" key="4">
    <source>
        <dbReference type="ARBA" id="ARBA00022676"/>
    </source>
</evidence>
<evidence type="ECO:0000256" key="5">
    <source>
        <dbReference type="ARBA" id="ARBA00022679"/>
    </source>
</evidence>
<name>A0ABX0H012_9ACTN</name>
<dbReference type="Pfam" id="PF16192">
    <property type="entry name" value="PMT_4TMC"/>
    <property type="match status" value="1"/>
</dbReference>
<evidence type="ECO:0000256" key="6">
    <source>
        <dbReference type="ARBA" id="ARBA00022692"/>
    </source>
</evidence>
<dbReference type="InterPro" id="IPR027005">
    <property type="entry name" value="PMT-like"/>
</dbReference>
<accession>A0ABX0H012</accession>